<name>A0A6J4KK60_9CYAN</name>
<evidence type="ECO:0008006" key="2">
    <source>
        <dbReference type="Google" id="ProtNLM"/>
    </source>
</evidence>
<dbReference type="InterPro" id="IPR002763">
    <property type="entry name" value="DUF72"/>
</dbReference>
<dbReference type="Gene3D" id="3.20.20.410">
    <property type="entry name" value="Protein of unknown function UPF0759"/>
    <property type="match status" value="1"/>
</dbReference>
<dbReference type="InterPro" id="IPR036520">
    <property type="entry name" value="UPF0759_sf"/>
</dbReference>
<organism evidence="1">
    <name type="scientific">uncultured Microcoleus sp</name>
    <dbReference type="NCBI Taxonomy" id="259945"/>
    <lineage>
        <taxon>Bacteria</taxon>
        <taxon>Bacillati</taxon>
        <taxon>Cyanobacteriota</taxon>
        <taxon>Cyanophyceae</taxon>
        <taxon>Oscillatoriophycideae</taxon>
        <taxon>Oscillatoriales</taxon>
        <taxon>Microcoleaceae</taxon>
        <taxon>Microcoleus</taxon>
        <taxon>environmental samples</taxon>
    </lineage>
</organism>
<proteinExistence type="predicted"/>
<dbReference type="Pfam" id="PF01904">
    <property type="entry name" value="DUF72"/>
    <property type="match status" value="1"/>
</dbReference>
<dbReference type="AlphaFoldDB" id="A0A6J4KK60"/>
<sequence>MSVHIGTSGWSYDHWEGVLYPHQLPPRSRLDCYIQHYQTVEVNSTYYRWPPNTTFANWRERLPQGFLMTVKAPRGLTHSKRLYSPEQWLERMSEGLQCLGSRLGILLVQLPPQFGCDSARLAYFLEQVPRWIKVAVEFRHPSWHTEEVFSLLERSGAAYCVMSGAHLPCILRATGSFVYVRLHGPDANNLYGGSYSDDDLHWWASRIHEWESQGLGVFVYFNNDGEGNAVRNASKLKTFVEKGTA</sequence>
<protein>
    <recommendedName>
        <fullName evidence="2">DUF72 domain-containing protein</fullName>
    </recommendedName>
</protein>
<gene>
    <name evidence="1" type="ORF">AVDCRST_MAG84-541</name>
</gene>
<accession>A0A6J4KK60</accession>
<evidence type="ECO:0000313" key="1">
    <source>
        <dbReference type="EMBL" id="CAA9307360.1"/>
    </source>
</evidence>
<dbReference type="PANTHER" id="PTHR30348:SF4">
    <property type="entry name" value="DUF72 DOMAIN-CONTAINING PROTEIN"/>
    <property type="match status" value="1"/>
</dbReference>
<dbReference type="EMBL" id="CADCTZ010000077">
    <property type="protein sequence ID" value="CAA9307360.1"/>
    <property type="molecule type" value="Genomic_DNA"/>
</dbReference>
<dbReference type="PANTHER" id="PTHR30348">
    <property type="entry name" value="UNCHARACTERIZED PROTEIN YECE"/>
    <property type="match status" value="1"/>
</dbReference>
<reference evidence="1" key="1">
    <citation type="submission" date="2020-02" db="EMBL/GenBank/DDBJ databases">
        <authorList>
            <person name="Meier V. D."/>
        </authorList>
    </citation>
    <scope>NUCLEOTIDE SEQUENCE</scope>
    <source>
        <strain evidence="1">AVDCRST_MAG84</strain>
    </source>
</reference>
<dbReference type="SUPFAM" id="SSF117396">
    <property type="entry name" value="TM1631-like"/>
    <property type="match status" value="1"/>
</dbReference>